<reference evidence="4 5" key="1">
    <citation type="submission" date="2019-09" db="EMBL/GenBank/DDBJ databases">
        <title>Actinomadura physcomitrii sp. nov., a novel actinomycete isolated from moss [Physcomitrium sphaericum (Ludw) Fuernr].</title>
        <authorList>
            <person name="Zhuang X."/>
            <person name="Liu C."/>
        </authorList>
    </citation>
    <scope>NUCLEOTIDE SEQUENCE [LARGE SCALE GENOMIC DNA]</scope>
    <source>
        <strain evidence="4 5">HMC1</strain>
    </source>
</reference>
<accession>A0A6H9YTP6</accession>
<comment type="caution">
    <text evidence="4">The sequence shown here is derived from an EMBL/GenBank/DDBJ whole genome shotgun (WGS) entry which is preliminary data.</text>
</comment>
<dbReference type="SUPFAM" id="SSF52091">
    <property type="entry name" value="SpoIIaa-like"/>
    <property type="match status" value="1"/>
</dbReference>
<name>A0A6H9YTP6_9ACTN</name>
<dbReference type="PROSITE" id="PS50801">
    <property type="entry name" value="STAS"/>
    <property type="match status" value="1"/>
</dbReference>
<evidence type="ECO:0000313" key="4">
    <source>
        <dbReference type="EMBL" id="KAB2351740.1"/>
    </source>
</evidence>
<protein>
    <recommendedName>
        <fullName evidence="2">Anti-sigma factor antagonist</fullName>
    </recommendedName>
</protein>
<dbReference type="NCBIfam" id="TIGR00377">
    <property type="entry name" value="ant_ant_sig"/>
    <property type="match status" value="1"/>
</dbReference>
<dbReference type="InterPro" id="IPR002645">
    <property type="entry name" value="STAS_dom"/>
</dbReference>
<comment type="similarity">
    <text evidence="1 2">Belongs to the anti-sigma-factor antagonist family.</text>
</comment>
<gene>
    <name evidence="4" type="ORF">F8566_05880</name>
</gene>
<dbReference type="InterPro" id="IPR036513">
    <property type="entry name" value="STAS_dom_sf"/>
</dbReference>
<evidence type="ECO:0000256" key="2">
    <source>
        <dbReference type="RuleBase" id="RU003749"/>
    </source>
</evidence>
<dbReference type="PANTHER" id="PTHR33495">
    <property type="entry name" value="ANTI-SIGMA FACTOR ANTAGONIST TM_1081-RELATED-RELATED"/>
    <property type="match status" value="1"/>
</dbReference>
<evidence type="ECO:0000259" key="3">
    <source>
        <dbReference type="PROSITE" id="PS50801"/>
    </source>
</evidence>
<feature type="domain" description="STAS" evidence="3">
    <location>
        <begin position="65"/>
        <end position="160"/>
    </location>
</feature>
<dbReference type="OrthoDB" id="9793697at2"/>
<dbReference type="AlphaFoldDB" id="A0A6H9YTP6"/>
<dbReference type="GO" id="GO:0043856">
    <property type="term" value="F:anti-sigma factor antagonist activity"/>
    <property type="evidence" value="ECO:0007669"/>
    <property type="project" value="InterPro"/>
</dbReference>
<evidence type="ECO:0000256" key="1">
    <source>
        <dbReference type="ARBA" id="ARBA00009013"/>
    </source>
</evidence>
<dbReference type="CDD" id="cd07043">
    <property type="entry name" value="STAS_anti-anti-sigma_factors"/>
    <property type="match status" value="1"/>
</dbReference>
<keyword evidence="5" id="KW-1185">Reference proteome</keyword>
<organism evidence="4 5">
    <name type="scientific">Actinomadura rudentiformis</name>
    <dbReference type="NCBI Taxonomy" id="359158"/>
    <lineage>
        <taxon>Bacteria</taxon>
        <taxon>Bacillati</taxon>
        <taxon>Actinomycetota</taxon>
        <taxon>Actinomycetes</taxon>
        <taxon>Streptosporangiales</taxon>
        <taxon>Thermomonosporaceae</taxon>
        <taxon>Actinomadura</taxon>
    </lineage>
</organism>
<dbReference type="InterPro" id="IPR003658">
    <property type="entry name" value="Anti-sigma_ant"/>
</dbReference>
<dbReference type="Gene3D" id="3.30.750.24">
    <property type="entry name" value="STAS domain"/>
    <property type="match status" value="1"/>
</dbReference>
<dbReference type="Pfam" id="PF01740">
    <property type="entry name" value="STAS"/>
    <property type="match status" value="1"/>
</dbReference>
<proteinExistence type="inferred from homology"/>
<dbReference type="Proteomes" id="UP000468735">
    <property type="component" value="Unassembled WGS sequence"/>
</dbReference>
<dbReference type="PANTHER" id="PTHR33495:SF2">
    <property type="entry name" value="ANTI-SIGMA FACTOR ANTAGONIST TM_1081-RELATED"/>
    <property type="match status" value="1"/>
</dbReference>
<dbReference type="EMBL" id="WBMT01000002">
    <property type="protein sequence ID" value="KAB2351740.1"/>
    <property type="molecule type" value="Genomic_DNA"/>
</dbReference>
<evidence type="ECO:0000313" key="5">
    <source>
        <dbReference type="Proteomes" id="UP000468735"/>
    </source>
</evidence>
<sequence>MSTARPAKARAHPITPRSWWMSISSSVALTPPDNSIYLGRSRLDARCEVLETLGAKVDRIGLWTVIHLTGELDLCGRPVLTNAIDQAGLAPQPRVIVDMTDVWFMDSSGLESLLRSSRWIHARGGRLVLLGLHHRVRKILDITGTHRAFETVESLNDLPG</sequence>